<sequence>MVEQVTYKQMIKKANTLPFPILMKTFMALEDLTRQFGCNIKLDIPETIICTYDSSISYLYTDESGFVRSRTVKPEFLHDLAVSFYEKTEAKMKFSNCIYPISVTKFSNDYDNDTKLDFFINSLIERFNKNYQKSNFIIQRYIPNRGFNPCIFRIEYQSYENFRLYSIASKQQNDGKFMSQRKIKSLLHQQSQSFQQPPIGSNLKINNNNNLSKQFMSRNPIIRMDKLFIKNILMSNTYLNKRNIEKKRPVNDSLEKNTITDGFDDESDQVSKFDEVVNQPRVYKEMLDDSVYGLFFKVPIDMKVHELSQDEQQDQYDLFYNQTYIQDELDQYAVIKQQYLMEEDYFKQSTILNITNEAYASYRSILDQAAELKHFIDSRYLQKQAKQIENIVLDFTTDFVTNKFTLLQIKYATIKDLEKDSIVFDKLDKVVRQRHTRSIDATFQIAQSIAVKNSIKFECSGQYCKIEDFQIRKDIPEFHQELVHKISKRNDHIKGQGGVDEPEFIFQKYSQKLKDRSKQATDIHRNVKLLPEIQNFEYYIPNAIIILDKDIIYKYQEELIIKQELMKLRENLNLSLFEIHKVLEKSQKCTWEFLNTELEQKFKNIRVCYNCYSFYVTLHKHIINFDGTLDLRNIKRMTNPSFKELEKRKQDAKEIEQRVKIMMKNVRLRDRSLESIQSNASSPNNISLRDNGTRQSMKHINIKENSGLPPMPAQKKVSQALENQDEEQLDSLSDSINKQARAKEIKNKFLKLMTKNNRILDEVYFGKMESALDFIFNDEDEMRKPIKIYSHKNTNPINSHTVSSLAHTATPITSPMMISRVVREQSLKNDQYVNPSSYKQTPQMTPLTQQNKYIMDRQETNKEKKSVEVIAPQIFPIEEIKFELKLFRNDSQESQQPQPTVINHRQNFLRRRMMSQGQIKQNNLSVNFEMKAPQKFIRLPMKKNLSIDMQNHYKSQSIGIQNKMSILERPTDISHIQEEQHSNLHHSQSSDINDLKYSDKQILRLYYKNKLSLIINQKQTKEDIRATEQKIEDVLKKNINNYDIQTELVKDTYSRNEPKNVWRERLKENIKKNNKIKQKSKIVKMRRVELNISKQPTECSDGMDKVSTQRIDINQLDYNIPPLSPINRDEKETPELITNISVGQRVIQSMLDKYKIESVRELESSKEKVGLTTEIMMEQANLSTDMPNAKSSQII</sequence>
<evidence type="ECO:0000313" key="2">
    <source>
        <dbReference type="EMBL" id="CDW90678.1"/>
    </source>
</evidence>
<dbReference type="Proteomes" id="UP000039865">
    <property type="component" value="Unassembled WGS sequence"/>
</dbReference>
<feature type="region of interest" description="Disordered" evidence="1">
    <location>
        <begin position="703"/>
        <end position="735"/>
    </location>
</feature>
<organism evidence="2 3">
    <name type="scientific">Stylonychia lemnae</name>
    <name type="common">Ciliate</name>
    <dbReference type="NCBI Taxonomy" id="5949"/>
    <lineage>
        <taxon>Eukaryota</taxon>
        <taxon>Sar</taxon>
        <taxon>Alveolata</taxon>
        <taxon>Ciliophora</taxon>
        <taxon>Intramacronucleata</taxon>
        <taxon>Spirotrichea</taxon>
        <taxon>Stichotrichia</taxon>
        <taxon>Sporadotrichida</taxon>
        <taxon>Oxytrichidae</taxon>
        <taxon>Stylonychinae</taxon>
        <taxon>Stylonychia</taxon>
    </lineage>
</organism>
<dbReference type="EMBL" id="CCKQ01018698">
    <property type="protein sequence ID" value="CDW90678.1"/>
    <property type="molecule type" value="Genomic_DNA"/>
</dbReference>
<name>A0A078BAT8_STYLE</name>
<evidence type="ECO:0000313" key="3">
    <source>
        <dbReference type="Proteomes" id="UP000039865"/>
    </source>
</evidence>
<dbReference type="AlphaFoldDB" id="A0A078BAT8"/>
<accession>A0A078BAT8</accession>
<protein>
    <submittedName>
        <fullName evidence="2">Uncharacterized protein</fullName>
    </submittedName>
</protein>
<dbReference type="InParanoid" id="A0A078BAT8"/>
<evidence type="ECO:0000256" key="1">
    <source>
        <dbReference type="SAM" id="MobiDB-lite"/>
    </source>
</evidence>
<keyword evidence="3" id="KW-1185">Reference proteome</keyword>
<reference evidence="2 3" key="1">
    <citation type="submission" date="2014-06" db="EMBL/GenBank/DDBJ databases">
        <authorList>
            <person name="Swart Estienne"/>
        </authorList>
    </citation>
    <scope>NUCLEOTIDE SEQUENCE [LARGE SCALE GENOMIC DNA]</scope>
    <source>
        <strain evidence="2 3">130c</strain>
    </source>
</reference>
<gene>
    <name evidence="2" type="primary">Contig14769.g15734</name>
    <name evidence="2" type="ORF">STYLEM_19823</name>
</gene>
<proteinExistence type="predicted"/>